<organism evidence="9 10">
    <name type="scientific">Angomonas deanei</name>
    <dbReference type="NCBI Taxonomy" id="59799"/>
    <lineage>
        <taxon>Eukaryota</taxon>
        <taxon>Discoba</taxon>
        <taxon>Euglenozoa</taxon>
        <taxon>Kinetoplastea</taxon>
        <taxon>Metakinetoplastina</taxon>
        <taxon>Trypanosomatida</taxon>
        <taxon>Trypanosomatidae</taxon>
        <taxon>Strigomonadinae</taxon>
        <taxon>Angomonas</taxon>
    </lineage>
</organism>
<dbReference type="InterPro" id="IPR011904">
    <property type="entry name" value="Ac_CoA_lig"/>
</dbReference>
<evidence type="ECO:0000256" key="1">
    <source>
        <dbReference type="ARBA" id="ARBA00006432"/>
    </source>
</evidence>
<evidence type="ECO:0000256" key="2">
    <source>
        <dbReference type="ARBA" id="ARBA00022598"/>
    </source>
</evidence>
<keyword evidence="6" id="KW-0472">Membrane</keyword>
<dbReference type="InterPro" id="IPR020845">
    <property type="entry name" value="AMP-binding_CS"/>
</dbReference>
<dbReference type="NCBIfam" id="NF001208">
    <property type="entry name" value="PRK00174.1"/>
    <property type="match status" value="1"/>
</dbReference>
<protein>
    <recommendedName>
        <fullName evidence="5">Acetyl-coenzyme A synthetase</fullName>
        <ecNumber evidence="5">6.2.1.1</ecNumber>
    </recommendedName>
</protein>
<dbReference type="FunFam" id="3.30.300.30:FF:000004">
    <property type="entry name" value="Acetyl-coenzyme A synthetase"/>
    <property type="match status" value="1"/>
</dbReference>
<dbReference type="InterPro" id="IPR025110">
    <property type="entry name" value="AMP-bd_C"/>
</dbReference>
<dbReference type="SUPFAM" id="SSF56801">
    <property type="entry name" value="Acetyl-CoA synthetase-like"/>
    <property type="match status" value="1"/>
</dbReference>
<dbReference type="EMBL" id="LR877157">
    <property type="protein sequence ID" value="CAD2219165.1"/>
    <property type="molecule type" value="Genomic_DNA"/>
</dbReference>
<dbReference type="Gene3D" id="3.40.50.12780">
    <property type="entry name" value="N-terminal domain of ligase-like"/>
    <property type="match status" value="1"/>
</dbReference>
<dbReference type="Pfam" id="PF13193">
    <property type="entry name" value="AMP-binding_C"/>
    <property type="match status" value="1"/>
</dbReference>
<dbReference type="GO" id="GO:0019427">
    <property type="term" value="P:acetyl-CoA biosynthetic process from acetate"/>
    <property type="evidence" value="ECO:0007669"/>
    <property type="project" value="InterPro"/>
</dbReference>
<accession>A0A7G2CIG8</accession>
<evidence type="ECO:0000259" key="7">
    <source>
        <dbReference type="Pfam" id="PF00501"/>
    </source>
</evidence>
<feature type="transmembrane region" description="Helical" evidence="6">
    <location>
        <begin position="33"/>
        <end position="55"/>
    </location>
</feature>
<dbReference type="InterPro" id="IPR045851">
    <property type="entry name" value="AMP-bd_C_sf"/>
</dbReference>
<comment type="catalytic activity">
    <reaction evidence="5">
        <text>acetate + ATP + CoA = acetyl-CoA + AMP + diphosphate</text>
        <dbReference type="Rhea" id="RHEA:23176"/>
        <dbReference type="ChEBI" id="CHEBI:30089"/>
        <dbReference type="ChEBI" id="CHEBI:30616"/>
        <dbReference type="ChEBI" id="CHEBI:33019"/>
        <dbReference type="ChEBI" id="CHEBI:57287"/>
        <dbReference type="ChEBI" id="CHEBI:57288"/>
        <dbReference type="ChEBI" id="CHEBI:456215"/>
        <dbReference type="EC" id="6.2.1.1"/>
    </reaction>
</comment>
<evidence type="ECO:0000313" key="9">
    <source>
        <dbReference type="EMBL" id="CAD2219165.1"/>
    </source>
</evidence>
<dbReference type="NCBIfam" id="TIGR02188">
    <property type="entry name" value="Ac_CoA_lig_AcsA"/>
    <property type="match status" value="1"/>
</dbReference>
<dbReference type="FunFam" id="3.40.50.12780:FF:000001">
    <property type="entry name" value="Acetyl-coenzyme A synthetase"/>
    <property type="match status" value="1"/>
</dbReference>
<feature type="domain" description="AMP-binding enzyme C-terminal" evidence="8">
    <location>
        <begin position="426"/>
        <end position="505"/>
    </location>
</feature>
<dbReference type="EC" id="6.2.1.1" evidence="5"/>
<evidence type="ECO:0000256" key="3">
    <source>
        <dbReference type="ARBA" id="ARBA00022741"/>
    </source>
</evidence>
<evidence type="ECO:0000256" key="5">
    <source>
        <dbReference type="RuleBase" id="RU361147"/>
    </source>
</evidence>
<dbReference type="PANTHER" id="PTHR24095">
    <property type="entry name" value="ACETYL-COENZYME A SYNTHETASE"/>
    <property type="match status" value="1"/>
</dbReference>
<dbReference type="AlphaFoldDB" id="A0A7G2CIG8"/>
<reference evidence="9 10" key="1">
    <citation type="submission" date="2020-08" db="EMBL/GenBank/DDBJ databases">
        <authorList>
            <person name="Newling K."/>
            <person name="Davey J."/>
            <person name="Forrester S."/>
        </authorList>
    </citation>
    <scope>NUCLEOTIDE SEQUENCE [LARGE SCALE GENOMIC DNA]</scope>
    <source>
        <strain evidence="10">Crithidia deanei Carvalho (ATCC PRA-265)</strain>
    </source>
</reference>
<comment type="similarity">
    <text evidence="1 5">Belongs to the ATP-dependent AMP-binding enzyme family.</text>
</comment>
<dbReference type="PANTHER" id="PTHR24095:SF14">
    <property type="entry name" value="ACETYL-COENZYME A SYNTHETASE 1"/>
    <property type="match status" value="1"/>
</dbReference>
<evidence type="ECO:0000256" key="6">
    <source>
        <dbReference type="SAM" id="Phobius"/>
    </source>
</evidence>
<keyword evidence="6" id="KW-1133">Transmembrane helix</keyword>
<keyword evidence="2 5" id="KW-0436">Ligase</keyword>
<dbReference type="Proteomes" id="UP000515908">
    <property type="component" value="Chromosome 13"/>
</dbReference>
<dbReference type="GO" id="GO:0003987">
    <property type="term" value="F:acetate-CoA ligase activity"/>
    <property type="evidence" value="ECO:0007669"/>
    <property type="project" value="UniProtKB-UniRule"/>
</dbReference>
<evidence type="ECO:0000313" key="10">
    <source>
        <dbReference type="Proteomes" id="UP000515908"/>
    </source>
</evidence>
<keyword evidence="4 5" id="KW-0067">ATP-binding</keyword>
<dbReference type="Gene3D" id="3.30.300.30">
    <property type="match status" value="1"/>
</dbReference>
<dbReference type="GO" id="GO:0016208">
    <property type="term" value="F:AMP binding"/>
    <property type="evidence" value="ECO:0007669"/>
    <property type="project" value="InterPro"/>
</dbReference>
<gene>
    <name evidence="9" type="ORF">ADEAN_000665800</name>
</gene>
<keyword evidence="3 5" id="KW-0547">Nucleotide-binding</keyword>
<name>A0A7G2CIG8_9TRYP</name>
<dbReference type="InterPro" id="IPR000873">
    <property type="entry name" value="AMP-dep_synth/lig_dom"/>
</dbReference>
<keyword evidence="6" id="KW-0812">Transmembrane</keyword>
<dbReference type="InterPro" id="IPR042099">
    <property type="entry name" value="ANL_N_sf"/>
</dbReference>
<sequence length="548" mass="60363">MQKEIIYLANILKHQYGVQKGDRVAMYLPMIPFAAITMLACARIGAVVTVVFGGFSAQALSARIIDAQAKVLITADASSRATKPILLKDVADSAIQICVESGMDLKCLVFENFQRQHCTMTEGRDVWYSDAVSHLTGDQLHTCPIEWMDSEDPLFLLYTSGSTGKPKAILHTTGGYMVYAGTTFKYTFDYHESDVYFCTADVGWITGHSYLVYGPLFHGATSVLYEGLPNYPTASRWWEIIEKYHVTIFYTAPTAIRSLMQLGDDHVNKCNLDSLRVLGSVGEPINAEAWRWFYEVVGKGKADIVDTWWQTETGGHMITPLPGCTPQKPGSATLPFFGIQPAILDPTTLEEKTGVTEGLLAIKAPWPSMARTIYGDQGRYEQTYFIVDGYYMTGDGAQRDSDGYIWITGRVDDVMNISGHRIGTSEVEEAVNSHPAVVESAVVGVPHDVKGEAIYVFITFHDGTNITPELLNEVKTTIRTVIGPLASPDFLHPAQTGLPKTRSGKIVRRILRKIAAGTIGDLGDISTLVNPDVVDELLESQAKWVKRA</sequence>
<dbReference type="OrthoDB" id="1706066at2759"/>
<evidence type="ECO:0000259" key="8">
    <source>
        <dbReference type="Pfam" id="PF13193"/>
    </source>
</evidence>
<proteinExistence type="inferred from homology"/>
<evidence type="ECO:0000256" key="4">
    <source>
        <dbReference type="ARBA" id="ARBA00022840"/>
    </source>
</evidence>
<dbReference type="VEuPathDB" id="TriTrypDB:ADEAN_000665800"/>
<feature type="domain" description="AMP-dependent synthetase/ligase" evidence="7">
    <location>
        <begin position="7"/>
        <end position="369"/>
    </location>
</feature>
<keyword evidence="10" id="KW-1185">Reference proteome</keyword>
<dbReference type="Pfam" id="PF00501">
    <property type="entry name" value="AMP-binding"/>
    <property type="match status" value="1"/>
</dbReference>
<dbReference type="GO" id="GO:0005524">
    <property type="term" value="F:ATP binding"/>
    <property type="evidence" value="ECO:0007669"/>
    <property type="project" value="UniProtKB-UniRule"/>
</dbReference>
<dbReference type="PROSITE" id="PS00455">
    <property type="entry name" value="AMP_BINDING"/>
    <property type="match status" value="1"/>
</dbReference>